<sequence length="167" mass="18134">MSTSAATFCLLCCLALWSGAVGFSRGEKKTRTGEIHSKTSEVGWPGYLYTRAEGRCTPQYWSSGSEAWPNIVPKEAAISKVFGSRVLERYEPSLTLLDATQRNDDVGGSAFAKLVKHASAALLNAYARDGFPYDSWEVKVLLLQALVSEEAAAAQAEQFEQANLSCT</sequence>
<dbReference type="PANTHER" id="PTHR33210">
    <property type="entry name" value="PROTODERMAL FACTOR 1"/>
    <property type="match status" value="1"/>
</dbReference>
<dbReference type="AlphaFoldDB" id="A0AAV8BWS1"/>
<protein>
    <submittedName>
        <fullName evidence="2">Pollen Ole e I family allergen protein</fullName>
    </submittedName>
</protein>
<gene>
    <name evidence="2" type="ORF">LUZ62_081416</name>
</gene>
<feature type="chain" id="PRO_5043776173" evidence="1">
    <location>
        <begin position="23"/>
        <end position="167"/>
    </location>
</feature>
<keyword evidence="1" id="KW-0732">Signal</keyword>
<comment type="caution">
    <text evidence="2">The sequence shown here is derived from an EMBL/GenBank/DDBJ whole genome shotgun (WGS) entry which is preliminary data.</text>
</comment>
<evidence type="ECO:0000256" key="1">
    <source>
        <dbReference type="SAM" id="SignalP"/>
    </source>
</evidence>
<dbReference type="PANTHER" id="PTHR33210:SF16">
    <property type="entry name" value="OS04G0517000 PROTEIN"/>
    <property type="match status" value="1"/>
</dbReference>
<name>A0AAV8BWS1_9POAL</name>
<evidence type="ECO:0000313" key="3">
    <source>
        <dbReference type="Proteomes" id="UP001140206"/>
    </source>
</evidence>
<dbReference type="InterPro" id="IPR039923">
    <property type="entry name" value="Protodermal_1"/>
</dbReference>
<proteinExistence type="predicted"/>
<accession>A0AAV8BWS1</accession>
<reference evidence="2" key="1">
    <citation type="submission" date="2022-08" db="EMBL/GenBank/DDBJ databases">
        <authorList>
            <person name="Marques A."/>
        </authorList>
    </citation>
    <scope>NUCLEOTIDE SEQUENCE</scope>
    <source>
        <strain evidence="2">RhyPub2mFocal</strain>
        <tissue evidence="2">Leaves</tissue>
    </source>
</reference>
<dbReference type="EMBL" id="JAMFTS010000005">
    <property type="protein sequence ID" value="KAJ4747011.1"/>
    <property type="molecule type" value="Genomic_DNA"/>
</dbReference>
<dbReference type="Proteomes" id="UP001140206">
    <property type="component" value="Chromosome 5"/>
</dbReference>
<keyword evidence="3" id="KW-1185">Reference proteome</keyword>
<feature type="signal peptide" evidence="1">
    <location>
        <begin position="1"/>
        <end position="22"/>
    </location>
</feature>
<evidence type="ECO:0000313" key="2">
    <source>
        <dbReference type="EMBL" id="KAJ4747011.1"/>
    </source>
</evidence>
<organism evidence="2 3">
    <name type="scientific">Rhynchospora pubera</name>
    <dbReference type="NCBI Taxonomy" id="906938"/>
    <lineage>
        <taxon>Eukaryota</taxon>
        <taxon>Viridiplantae</taxon>
        <taxon>Streptophyta</taxon>
        <taxon>Embryophyta</taxon>
        <taxon>Tracheophyta</taxon>
        <taxon>Spermatophyta</taxon>
        <taxon>Magnoliopsida</taxon>
        <taxon>Liliopsida</taxon>
        <taxon>Poales</taxon>
        <taxon>Cyperaceae</taxon>
        <taxon>Cyperoideae</taxon>
        <taxon>Rhynchosporeae</taxon>
        <taxon>Rhynchospora</taxon>
    </lineage>
</organism>